<sequence>MVQLQPNHTFWQQTEASTTHHRSMEKSTAKPLPKLRQHNHAILKEVYRKAKPARYALPGQPTTNLKTMEKDKEKYLEALRQNDGKLDERALGESLGFSKEYTDKIIEELMADEKIEYQTEGACSYRVVE</sequence>
<evidence type="ECO:0000256" key="1">
    <source>
        <dbReference type="SAM" id="MobiDB-lite"/>
    </source>
</evidence>
<organism evidence="2 3">
    <name type="scientific">Pontibacter ruber</name>
    <dbReference type="NCBI Taxonomy" id="1343895"/>
    <lineage>
        <taxon>Bacteria</taxon>
        <taxon>Pseudomonadati</taxon>
        <taxon>Bacteroidota</taxon>
        <taxon>Cytophagia</taxon>
        <taxon>Cytophagales</taxon>
        <taxon>Hymenobacteraceae</taxon>
        <taxon>Pontibacter</taxon>
    </lineage>
</organism>
<name>A0ABW5CZE1_9BACT</name>
<reference evidence="3" key="1">
    <citation type="journal article" date="2019" name="Int. J. Syst. Evol. Microbiol.">
        <title>The Global Catalogue of Microorganisms (GCM) 10K type strain sequencing project: providing services to taxonomists for standard genome sequencing and annotation.</title>
        <authorList>
            <consortium name="The Broad Institute Genomics Platform"/>
            <consortium name="The Broad Institute Genome Sequencing Center for Infectious Disease"/>
            <person name="Wu L."/>
            <person name="Ma J."/>
        </authorList>
    </citation>
    <scope>NUCLEOTIDE SEQUENCE [LARGE SCALE GENOMIC DNA]</scope>
    <source>
        <strain evidence="3">CGMCC 4.1782</strain>
    </source>
</reference>
<feature type="region of interest" description="Disordered" evidence="1">
    <location>
        <begin position="1"/>
        <end position="33"/>
    </location>
</feature>
<feature type="compositionally biased region" description="Polar residues" evidence="1">
    <location>
        <begin position="1"/>
        <end position="17"/>
    </location>
</feature>
<protein>
    <submittedName>
        <fullName evidence="2">Uncharacterized protein</fullName>
    </submittedName>
</protein>
<evidence type="ECO:0000313" key="2">
    <source>
        <dbReference type="EMBL" id="MFD2247433.1"/>
    </source>
</evidence>
<accession>A0ABW5CZE1</accession>
<evidence type="ECO:0000313" key="3">
    <source>
        <dbReference type="Proteomes" id="UP001597374"/>
    </source>
</evidence>
<gene>
    <name evidence="2" type="ORF">ACFSKP_14290</name>
</gene>
<dbReference type="EMBL" id="JBHUIM010000002">
    <property type="protein sequence ID" value="MFD2247433.1"/>
    <property type="molecule type" value="Genomic_DNA"/>
</dbReference>
<comment type="caution">
    <text evidence="2">The sequence shown here is derived from an EMBL/GenBank/DDBJ whole genome shotgun (WGS) entry which is preliminary data.</text>
</comment>
<keyword evidence="3" id="KW-1185">Reference proteome</keyword>
<dbReference type="Proteomes" id="UP001597374">
    <property type="component" value="Unassembled WGS sequence"/>
</dbReference>
<dbReference type="RefSeq" id="WP_250430365.1">
    <property type="nucleotide sequence ID" value="NZ_JALPRR010000003.1"/>
</dbReference>
<proteinExistence type="predicted"/>